<accession>A0A5N5N5E9</accession>
<dbReference type="GO" id="GO:0015881">
    <property type="term" value="P:creatine transmembrane transport"/>
    <property type="evidence" value="ECO:0007669"/>
    <property type="project" value="TreeGrafter"/>
</dbReference>
<evidence type="ECO:0000313" key="13">
    <source>
        <dbReference type="EMBL" id="KAB5561903.1"/>
    </source>
</evidence>
<keyword evidence="3" id="KW-1003">Cell membrane</keyword>
<comment type="caution">
    <text evidence="13">The sequence shown here is derived from an EMBL/GenBank/DDBJ whole genome shotgun (WGS) entry which is preliminary data.</text>
</comment>
<dbReference type="GO" id="GO:0022857">
    <property type="term" value="F:transmembrane transporter activity"/>
    <property type="evidence" value="ECO:0007669"/>
    <property type="project" value="InterPro"/>
</dbReference>
<evidence type="ECO:0000256" key="6">
    <source>
        <dbReference type="ARBA" id="ARBA00023136"/>
    </source>
</evidence>
<feature type="transmembrane region" description="Helical" evidence="11">
    <location>
        <begin position="141"/>
        <end position="161"/>
    </location>
</feature>
<dbReference type="InterPro" id="IPR020846">
    <property type="entry name" value="MFS_dom"/>
</dbReference>
<comment type="subcellular location">
    <subcellularLocation>
        <location evidence="1">Basolateral cell membrane</location>
        <topology evidence="1">Multi-pass membrane protein</topology>
    </subcellularLocation>
</comment>
<feature type="region of interest" description="Disordered" evidence="10">
    <location>
        <begin position="285"/>
        <end position="304"/>
    </location>
</feature>
<comment type="similarity">
    <text evidence="2">Belongs to the major facilitator superfamily. Monocarboxylate porter (TC 2.A.1.13) family.</text>
</comment>
<feature type="compositionally biased region" description="Basic and acidic residues" evidence="10">
    <location>
        <begin position="225"/>
        <end position="239"/>
    </location>
</feature>
<keyword evidence="4 11" id="KW-0812">Transmembrane</keyword>
<gene>
    <name evidence="13" type="ORF">PHYPO_G00011860</name>
</gene>
<evidence type="ECO:0000256" key="2">
    <source>
        <dbReference type="ARBA" id="ARBA00006727"/>
    </source>
</evidence>
<dbReference type="InterPro" id="IPR011701">
    <property type="entry name" value="MFS"/>
</dbReference>
<dbReference type="SUPFAM" id="SSF103473">
    <property type="entry name" value="MFS general substrate transporter"/>
    <property type="match status" value="1"/>
</dbReference>
<evidence type="ECO:0000256" key="5">
    <source>
        <dbReference type="ARBA" id="ARBA00022989"/>
    </source>
</evidence>
<evidence type="ECO:0000313" key="14">
    <source>
        <dbReference type="Proteomes" id="UP000327468"/>
    </source>
</evidence>
<evidence type="ECO:0000256" key="11">
    <source>
        <dbReference type="SAM" id="Phobius"/>
    </source>
</evidence>
<sequence length="568" mass="62528">MMDGGMKNSRDGGWGWMIVAASFVTMICTRSVTRCVSIFFVEFQMQFSTDYSTTSWIHSLLDFTTMLCAPLGSYVGNRLSTRVAVMTGGLLSSVGLVISSFAPSLQFLYISLGILTGLGFALSYTPAVAMVGTYFNERKALAYGITMSGRGIGIFILPPLVQHLIDRYSWRGALLTLGGLVSNLCVCGSLMRPLVGEKENVKPNLDEPDVQEDLKTVKLTDIGQNEDKCDKEQEEEKSLLRSRGGQASHEGVGVKMKDSNQEEVKDKEEEHEEYSEGLMLTDTEMSLQDSKQDTSSEPTNLKDSSMESIVKDTNLDTKLTTAELAVAELQIADLKLHDSKLINLMLRKRRKPECCFFPSSDKYSFLFKLDFLLLSVSFLFLAFGCSVPFVYLVPYSLSVDISQHQAVLLMSILGGMGIVGNITFGWISDRKCLRRFRVVTFLIAVAFEGLGCLFVHLLRSFSTLVSFSVFYGFFDGAYMALIPVVTCDIVGSAHLSSALGVIGFLHAIPYLISPPIAGWLLDRSGSYTALFLLSGLSLLCSAFLLAALALLRYCCRERSASLQNPHQA</sequence>
<keyword evidence="6 11" id="KW-0472">Membrane</keyword>
<evidence type="ECO:0000256" key="3">
    <source>
        <dbReference type="ARBA" id="ARBA00022475"/>
    </source>
</evidence>
<feature type="transmembrane region" description="Helical" evidence="11">
    <location>
        <begin position="108"/>
        <end position="129"/>
    </location>
</feature>
<organism evidence="13 14">
    <name type="scientific">Pangasianodon hypophthalmus</name>
    <name type="common">Striped catfish</name>
    <name type="synonym">Helicophagus hypophthalmus</name>
    <dbReference type="NCBI Taxonomy" id="310915"/>
    <lineage>
        <taxon>Eukaryota</taxon>
        <taxon>Metazoa</taxon>
        <taxon>Chordata</taxon>
        <taxon>Craniata</taxon>
        <taxon>Vertebrata</taxon>
        <taxon>Euteleostomi</taxon>
        <taxon>Actinopterygii</taxon>
        <taxon>Neopterygii</taxon>
        <taxon>Teleostei</taxon>
        <taxon>Ostariophysi</taxon>
        <taxon>Siluriformes</taxon>
        <taxon>Pangasiidae</taxon>
        <taxon>Pangasianodon</taxon>
    </lineage>
</organism>
<name>A0A5N5N5E9_PANHP</name>
<feature type="transmembrane region" description="Helical" evidence="11">
    <location>
        <begin position="406"/>
        <end position="427"/>
    </location>
</feature>
<reference evidence="13 14" key="1">
    <citation type="submission" date="2019-06" db="EMBL/GenBank/DDBJ databases">
        <title>A chromosome-scale genome assembly of the striped catfish, Pangasianodon hypophthalmus.</title>
        <authorList>
            <person name="Wen M."/>
            <person name="Zahm M."/>
            <person name="Roques C."/>
            <person name="Cabau C."/>
            <person name="Klopp C."/>
            <person name="Donnadieu C."/>
            <person name="Jouanno E."/>
            <person name="Avarre J.-C."/>
            <person name="Campet M."/>
            <person name="Ha T.T.T."/>
            <person name="Dugue R."/>
            <person name="Lampietro C."/>
            <person name="Louis A."/>
            <person name="Herpin A."/>
            <person name="Echchiki A."/>
            <person name="Berthelot C."/>
            <person name="Parey E."/>
            <person name="Roest-Crollius H."/>
            <person name="Braasch I."/>
            <person name="Postlethwait J."/>
            <person name="Bobe J."/>
            <person name="Montfort J."/>
            <person name="Bouchez O."/>
            <person name="Begum T."/>
            <person name="Schartl M."/>
            <person name="Guiguen Y."/>
        </authorList>
    </citation>
    <scope>NUCLEOTIDE SEQUENCE [LARGE SCALE GENOMIC DNA]</scope>
    <source>
        <strain evidence="13 14">Indonesia</strain>
        <tissue evidence="13">Blood</tissue>
    </source>
</reference>
<comment type="catalytic activity">
    <reaction evidence="7">
        <text>creatine(in) = creatine(out)</text>
        <dbReference type="Rhea" id="RHEA:73043"/>
        <dbReference type="ChEBI" id="CHEBI:57947"/>
    </reaction>
</comment>
<dbReference type="PANTHER" id="PTHR11360">
    <property type="entry name" value="MONOCARBOXYLATE TRANSPORTER"/>
    <property type="match status" value="1"/>
</dbReference>
<dbReference type="Pfam" id="PF07690">
    <property type="entry name" value="MFS_1"/>
    <property type="match status" value="2"/>
</dbReference>
<evidence type="ECO:0000256" key="1">
    <source>
        <dbReference type="ARBA" id="ARBA00004554"/>
    </source>
</evidence>
<feature type="transmembrane region" description="Helical" evidence="11">
    <location>
        <begin position="527"/>
        <end position="551"/>
    </location>
</feature>
<feature type="transmembrane region" description="Helical" evidence="11">
    <location>
        <begin position="464"/>
        <end position="486"/>
    </location>
</feature>
<keyword evidence="5 11" id="KW-1133">Transmembrane helix</keyword>
<feature type="domain" description="Major facilitator superfamily (MFS) profile" evidence="12">
    <location>
        <begin position="17"/>
        <end position="552"/>
    </location>
</feature>
<evidence type="ECO:0000256" key="8">
    <source>
        <dbReference type="ARBA" id="ARBA00036771"/>
    </source>
</evidence>
<comment type="function">
    <text evidence="9">Functions as a transporter for creatine and as well for its precursor guanidinoacetate. Transport of creatine and GAA is independent of resting membrane potential and extracellular Na(+), Cl(-), or pH. Contributes to the process of creatine biosynthesis and distribution.</text>
</comment>
<dbReference type="GO" id="GO:0016323">
    <property type="term" value="C:basolateral plasma membrane"/>
    <property type="evidence" value="ECO:0007669"/>
    <property type="project" value="UniProtKB-SubCell"/>
</dbReference>
<feature type="transmembrane region" description="Helical" evidence="11">
    <location>
        <begin position="53"/>
        <end position="76"/>
    </location>
</feature>
<dbReference type="AlphaFoldDB" id="A0A5N5N5E9"/>
<feature type="transmembrane region" description="Helical" evidence="11">
    <location>
        <begin position="12"/>
        <end position="33"/>
    </location>
</feature>
<feature type="transmembrane region" description="Helical" evidence="11">
    <location>
        <begin position="439"/>
        <end position="458"/>
    </location>
</feature>
<evidence type="ECO:0000256" key="9">
    <source>
        <dbReference type="ARBA" id="ARBA00037605"/>
    </source>
</evidence>
<evidence type="ECO:0000256" key="10">
    <source>
        <dbReference type="SAM" id="MobiDB-lite"/>
    </source>
</evidence>
<comment type="catalytic activity">
    <reaction evidence="8">
        <text>guanidinoacetate(in) = guanidinoacetate(out)</text>
        <dbReference type="Rhea" id="RHEA:73047"/>
        <dbReference type="ChEBI" id="CHEBI:57742"/>
    </reaction>
</comment>
<feature type="region of interest" description="Disordered" evidence="10">
    <location>
        <begin position="219"/>
        <end position="275"/>
    </location>
</feature>
<feature type="transmembrane region" description="Helical" evidence="11">
    <location>
        <begin position="173"/>
        <end position="195"/>
    </location>
</feature>
<feature type="transmembrane region" description="Helical" evidence="11">
    <location>
        <begin position="498"/>
        <end position="521"/>
    </location>
</feature>
<dbReference type="EMBL" id="VFJC01000011">
    <property type="protein sequence ID" value="KAB5561903.1"/>
    <property type="molecule type" value="Genomic_DNA"/>
</dbReference>
<dbReference type="Proteomes" id="UP000327468">
    <property type="component" value="Chromosome 10"/>
</dbReference>
<dbReference type="InterPro" id="IPR036259">
    <property type="entry name" value="MFS_trans_sf"/>
</dbReference>
<protein>
    <recommendedName>
        <fullName evidence="12">Major facilitator superfamily (MFS) profile domain-containing protein</fullName>
    </recommendedName>
</protein>
<evidence type="ECO:0000256" key="7">
    <source>
        <dbReference type="ARBA" id="ARBA00036521"/>
    </source>
</evidence>
<dbReference type="InterPro" id="IPR050327">
    <property type="entry name" value="Proton-linked_MCT"/>
</dbReference>
<dbReference type="Gene3D" id="1.20.1250.20">
    <property type="entry name" value="MFS general substrate transporter like domains"/>
    <property type="match status" value="2"/>
</dbReference>
<feature type="compositionally biased region" description="Basic and acidic residues" evidence="10">
    <location>
        <begin position="255"/>
        <end position="268"/>
    </location>
</feature>
<feature type="transmembrane region" description="Helical" evidence="11">
    <location>
        <begin position="371"/>
        <end position="394"/>
    </location>
</feature>
<dbReference type="PANTHER" id="PTHR11360:SF318">
    <property type="entry name" value="MONOCARBOXYLATE TRANSPORTER 12"/>
    <property type="match status" value="1"/>
</dbReference>
<feature type="transmembrane region" description="Helical" evidence="11">
    <location>
        <begin position="83"/>
        <end position="102"/>
    </location>
</feature>
<evidence type="ECO:0000256" key="4">
    <source>
        <dbReference type="ARBA" id="ARBA00022692"/>
    </source>
</evidence>
<evidence type="ECO:0000259" key="12">
    <source>
        <dbReference type="PROSITE" id="PS50850"/>
    </source>
</evidence>
<keyword evidence="14" id="KW-1185">Reference proteome</keyword>
<dbReference type="PROSITE" id="PS50850">
    <property type="entry name" value="MFS"/>
    <property type="match status" value="1"/>
</dbReference>
<proteinExistence type="inferred from homology"/>